<dbReference type="eggNOG" id="COG1253">
    <property type="taxonomic scope" value="Bacteria"/>
</dbReference>
<feature type="transmembrane region" description="Helical" evidence="12">
    <location>
        <begin position="59"/>
        <end position="83"/>
    </location>
</feature>
<proteinExistence type="inferred from homology"/>
<dbReference type="InterPro" id="IPR016169">
    <property type="entry name" value="FAD-bd_PCMH_sub2"/>
</dbReference>
<gene>
    <name evidence="16" type="ordered locus">Acel_0791</name>
</gene>
<feature type="chain" id="PRO_5002626406" evidence="13">
    <location>
        <begin position="24"/>
        <end position="483"/>
    </location>
</feature>
<dbReference type="Gene3D" id="3.10.580.10">
    <property type="entry name" value="CBS-domain"/>
    <property type="match status" value="1"/>
</dbReference>
<keyword evidence="13" id="KW-0732">Signal</keyword>
<evidence type="ECO:0000256" key="9">
    <source>
        <dbReference type="PROSITE-ProRule" id="PRU00703"/>
    </source>
</evidence>
<name>A0LT04_ACIC1</name>
<dbReference type="InterPro" id="IPR044751">
    <property type="entry name" value="Ion_transp-like_CBS"/>
</dbReference>
<evidence type="ECO:0000256" key="11">
    <source>
        <dbReference type="SAM" id="MobiDB-lite"/>
    </source>
</evidence>
<evidence type="ECO:0000256" key="13">
    <source>
        <dbReference type="SAM" id="SignalP"/>
    </source>
</evidence>
<dbReference type="HOGENOM" id="CLU_015237_4_2_11"/>
<keyword evidence="3" id="KW-1003">Cell membrane</keyword>
<accession>A0LT04</accession>
<dbReference type="PROSITE" id="PS51371">
    <property type="entry name" value="CBS"/>
    <property type="match status" value="2"/>
</dbReference>
<dbReference type="Pfam" id="PF03471">
    <property type="entry name" value="CorC_HlyC"/>
    <property type="match status" value="1"/>
</dbReference>
<evidence type="ECO:0000256" key="12">
    <source>
        <dbReference type="SAM" id="Phobius"/>
    </source>
</evidence>
<sequence length="483" mass="51946">MVDAVLFTLAALLVVFAGACAMADSALSRVPRVHVEEFTRDGRRGAKSLAKVINDASHYLNLVLLLRVTAEMTAAVIVAVAAVRIFGLHWPVVVVVSLVMVVVSYVVIGVAPRTIGRQHADGVSLAVAPVVYGLARVLGPLPRLLIAFGNAITPGRGFREGPFTTEAELRDLVDLAEKARVIEHGERQMIHSVFELGDTLVREVMVPRTDIVFIEKTKTLRQAMSLALRSGFSRIPVVGENEDDVVGIVYLRDLAKRIYEYREAETLERVESIMRPPVFVPDSKPIDELLREMQAARNHVAIVVDEYGGTAGLVTIEDILEEIVGEITDEYDLERPRVEPLEDGTVRVTARLSIDELEELFGVQIDRTDHEVETVGGLLAQVLGRVPIPGARAAVAGLELIAEGAAGRRNKIATVLVRRLPEAPEAAAETEHTAAAEPADAPGRGPSRADGGDPAVPSQPAENGAHDAGTPVAAAPRGDGVRR</sequence>
<dbReference type="FunCoup" id="A0LT04">
    <property type="interactions" value="129"/>
</dbReference>
<dbReference type="RefSeq" id="WP_011719627.1">
    <property type="nucleotide sequence ID" value="NC_008578.1"/>
</dbReference>
<dbReference type="InParanoid" id="A0LT04"/>
<feature type="domain" description="CBS" evidence="14">
    <location>
        <begin position="205"/>
        <end position="265"/>
    </location>
</feature>
<feature type="signal peptide" evidence="13">
    <location>
        <begin position="1"/>
        <end position="23"/>
    </location>
</feature>
<feature type="domain" description="CBS" evidence="14">
    <location>
        <begin position="273"/>
        <end position="330"/>
    </location>
</feature>
<feature type="region of interest" description="Disordered" evidence="11">
    <location>
        <begin position="424"/>
        <end position="483"/>
    </location>
</feature>
<evidence type="ECO:0000256" key="7">
    <source>
        <dbReference type="ARBA" id="ARBA00023122"/>
    </source>
</evidence>
<dbReference type="InterPro" id="IPR000644">
    <property type="entry name" value="CBS_dom"/>
</dbReference>
<dbReference type="GO" id="GO:0005886">
    <property type="term" value="C:plasma membrane"/>
    <property type="evidence" value="ECO:0007669"/>
    <property type="project" value="UniProtKB-SubCell"/>
</dbReference>
<dbReference type="PANTHER" id="PTHR22777">
    <property type="entry name" value="HEMOLYSIN-RELATED"/>
    <property type="match status" value="1"/>
</dbReference>
<dbReference type="GO" id="GO:0050660">
    <property type="term" value="F:flavin adenine dinucleotide binding"/>
    <property type="evidence" value="ECO:0007669"/>
    <property type="project" value="InterPro"/>
</dbReference>
<dbReference type="InterPro" id="IPR002550">
    <property type="entry name" value="CNNM"/>
</dbReference>
<feature type="transmembrane region" description="Helical" evidence="12">
    <location>
        <begin position="90"/>
        <end position="111"/>
    </location>
</feature>
<keyword evidence="4 10" id="KW-0812">Transmembrane</keyword>
<dbReference type="CDD" id="cd04590">
    <property type="entry name" value="CBS_pair_CorC_HlyC_assoc"/>
    <property type="match status" value="1"/>
</dbReference>
<evidence type="ECO:0000256" key="3">
    <source>
        <dbReference type="ARBA" id="ARBA00022475"/>
    </source>
</evidence>
<dbReference type="Proteomes" id="UP000008221">
    <property type="component" value="Chromosome"/>
</dbReference>
<keyword evidence="8 10" id="KW-0472">Membrane</keyword>
<keyword evidence="6 10" id="KW-1133">Transmembrane helix</keyword>
<dbReference type="PROSITE" id="PS51846">
    <property type="entry name" value="CNNM"/>
    <property type="match status" value="1"/>
</dbReference>
<evidence type="ECO:0000256" key="10">
    <source>
        <dbReference type="PROSITE-ProRule" id="PRU01193"/>
    </source>
</evidence>
<evidence type="ECO:0000256" key="4">
    <source>
        <dbReference type="ARBA" id="ARBA00022692"/>
    </source>
</evidence>
<dbReference type="EMBL" id="CP000481">
    <property type="protein sequence ID" value="ABK52564.1"/>
    <property type="molecule type" value="Genomic_DNA"/>
</dbReference>
<evidence type="ECO:0000256" key="8">
    <source>
        <dbReference type="ARBA" id="ARBA00023136"/>
    </source>
</evidence>
<evidence type="ECO:0000259" key="15">
    <source>
        <dbReference type="PROSITE" id="PS51846"/>
    </source>
</evidence>
<evidence type="ECO:0000256" key="1">
    <source>
        <dbReference type="ARBA" id="ARBA00004651"/>
    </source>
</evidence>
<dbReference type="SMART" id="SM00116">
    <property type="entry name" value="CBS"/>
    <property type="match status" value="2"/>
</dbReference>
<feature type="domain" description="CNNM transmembrane" evidence="15">
    <location>
        <begin position="1"/>
        <end position="186"/>
    </location>
</feature>
<organism evidence="16 17">
    <name type="scientific">Acidothermus cellulolyticus (strain ATCC 43068 / DSM 8971 / 11B)</name>
    <dbReference type="NCBI Taxonomy" id="351607"/>
    <lineage>
        <taxon>Bacteria</taxon>
        <taxon>Bacillati</taxon>
        <taxon>Actinomycetota</taxon>
        <taxon>Actinomycetes</taxon>
        <taxon>Acidothermales</taxon>
        <taxon>Acidothermaceae</taxon>
        <taxon>Acidothermus</taxon>
    </lineage>
</organism>
<dbReference type="InterPro" id="IPR046342">
    <property type="entry name" value="CBS_dom_sf"/>
</dbReference>
<dbReference type="AlphaFoldDB" id="A0LT04"/>
<evidence type="ECO:0000259" key="14">
    <source>
        <dbReference type="PROSITE" id="PS51371"/>
    </source>
</evidence>
<evidence type="ECO:0000256" key="6">
    <source>
        <dbReference type="ARBA" id="ARBA00022989"/>
    </source>
</evidence>
<keyword evidence="7 9" id="KW-0129">CBS domain</keyword>
<dbReference type="PANTHER" id="PTHR22777:SF32">
    <property type="entry name" value="UPF0053 INNER MEMBRANE PROTEIN YFJD"/>
    <property type="match status" value="1"/>
</dbReference>
<reference evidence="16 17" key="1">
    <citation type="journal article" date="2009" name="Genome Res.">
        <title>Complete genome of the cellulolytic thermophile Acidothermus cellulolyticus 11B provides insights into its ecophysiological and evolutionary adaptations.</title>
        <authorList>
            <person name="Barabote R.D."/>
            <person name="Xie G."/>
            <person name="Leu D.H."/>
            <person name="Normand P."/>
            <person name="Necsulea A."/>
            <person name="Daubin V."/>
            <person name="Medigue C."/>
            <person name="Adney W.S."/>
            <person name="Xu X.C."/>
            <person name="Lapidus A."/>
            <person name="Parales R.E."/>
            <person name="Detter C."/>
            <person name="Pujic P."/>
            <person name="Bruce D."/>
            <person name="Lavire C."/>
            <person name="Challacombe J.F."/>
            <person name="Brettin T.S."/>
            <person name="Berry A.M."/>
        </authorList>
    </citation>
    <scope>NUCLEOTIDE SEQUENCE [LARGE SCALE GENOMIC DNA]</scope>
    <source>
        <strain evidence="17">ATCC 43068 / DSM 8971 / 11B</strain>
    </source>
</reference>
<dbReference type="Pfam" id="PF00571">
    <property type="entry name" value="CBS"/>
    <property type="match status" value="2"/>
</dbReference>
<dbReference type="Pfam" id="PF01595">
    <property type="entry name" value="CNNM"/>
    <property type="match status" value="1"/>
</dbReference>
<comment type="subcellular location">
    <subcellularLocation>
        <location evidence="1">Cell membrane</location>
        <topology evidence="1">Multi-pass membrane protein</topology>
    </subcellularLocation>
</comment>
<evidence type="ECO:0000313" key="16">
    <source>
        <dbReference type="EMBL" id="ABK52564.1"/>
    </source>
</evidence>
<dbReference type="InterPro" id="IPR005170">
    <property type="entry name" value="Transptr-assoc_dom"/>
</dbReference>
<evidence type="ECO:0000256" key="2">
    <source>
        <dbReference type="ARBA" id="ARBA00006337"/>
    </source>
</evidence>
<dbReference type="SUPFAM" id="SSF54631">
    <property type="entry name" value="CBS-domain pair"/>
    <property type="match status" value="1"/>
</dbReference>
<evidence type="ECO:0000313" key="17">
    <source>
        <dbReference type="Proteomes" id="UP000008221"/>
    </source>
</evidence>
<dbReference type="OrthoDB" id="110231at2"/>
<dbReference type="InterPro" id="IPR036318">
    <property type="entry name" value="FAD-bd_PCMH-like_sf"/>
</dbReference>
<protein>
    <submittedName>
        <fullName evidence="16">CBS domain containing protein</fullName>
    </submittedName>
</protein>
<keyword evidence="5" id="KW-0677">Repeat</keyword>
<dbReference type="KEGG" id="ace:Acel_0791"/>
<dbReference type="Gene3D" id="3.30.465.10">
    <property type="match status" value="1"/>
</dbReference>
<dbReference type="SUPFAM" id="SSF56176">
    <property type="entry name" value="FAD-binding/transporter-associated domain-like"/>
    <property type="match status" value="1"/>
</dbReference>
<evidence type="ECO:0000256" key="5">
    <source>
        <dbReference type="ARBA" id="ARBA00022737"/>
    </source>
</evidence>
<dbReference type="FunFam" id="3.10.580.10:FF:000002">
    <property type="entry name" value="Magnesium/cobalt efflux protein CorC"/>
    <property type="match status" value="1"/>
</dbReference>
<comment type="similarity">
    <text evidence="2">Belongs to the UPF0053 family.</text>
</comment>
<dbReference type="STRING" id="351607.Acel_0791"/>
<dbReference type="SMART" id="SM01091">
    <property type="entry name" value="CorC_HlyC"/>
    <property type="match status" value="1"/>
</dbReference>
<keyword evidence="17" id="KW-1185">Reference proteome</keyword>